<gene>
    <name evidence="1" type="ORF">L1987_72651</name>
</gene>
<name>A0ACB9AWI2_9ASTR</name>
<reference evidence="2" key="1">
    <citation type="journal article" date="2022" name="Mol. Ecol. Resour.">
        <title>The genomes of chicory, endive, great burdock and yacon provide insights into Asteraceae palaeo-polyploidization history and plant inulin production.</title>
        <authorList>
            <person name="Fan W."/>
            <person name="Wang S."/>
            <person name="Wang H."/>
            <person name="Wang A."/>
            <person name="Jiang F."/>
            <person name="Liu H."/>
            <person name="Zhao H."/>
            <person name="Xu D."/>
            <person name="Zhang Y."/>
        </authorList>
    </citation>
    <scope>NUCLEOTIDE SEQUENCE [LARGE SCALE GENOMIC DNA]</scope>
    <source>
        <strain evidence="2">cv. Yunnan</strain>
    </source>
</reference>
<protein>
    <submittedName>
        <fullName evidence="1">Uncharacterized protein</fullName>
    </submittedName>
</protein>
<sequence length="329" mass="36788">MSSSRAAWMVAGTVGLVEALKDQGFARWNYSIRAIHHHAKSNVRSVSQTKKLSSQASMASSRGIEEKAKQAEESLRNVIEEKNTLPIHDKREDETGPRDPTCLGYMGVAVLNGHTDHGYKLRSLFRHGFTSIDHLRPFSSILGSDVNEDRKSTQVQSDDSLRQVIPNPLVSASRRVDLRKKVATFSPFTKFLNPVRPRQIPKTIGISSCFIPSIIWLSTYLYPHSTISAFIKKTYHHSNIHSMSSTSRAWMVAGTVGLVEALKDQGYARWNYTIRTIHHHAKSNLRSVSQTKKLSSPAALASTGSIEEKAKQSEESLRKVMYLSCWGPN</sequence>
<proteinExistence type="predicted"/>
<reference evidence="1 2" key="2">
    <citation type="journal article" date="2022" name="Mol. Ecol. Resour.">
        <title>The genomes of chicory, endive, great burdock and yacon provide insights into Asteraceae paleo-polyploidization history and plant inulin production.</title>
        <authorList>
            <person name="Fan W."/>
            <person name="Wang S."/>
            <person name="Wang H."/>
            <person name="Wang A."/>
            <person name="Jiang F."/>
            <person name="Liu H."/>
            <person name="Zhao H."/>
            <person name="Xu D."/>
            <person name="Zhang Y."/>
        </authorList>
    </citation>
    <scope>NUCLEOTIDE SEQUENCE [LARGE SCALE GENOMIC DNA]</scope>
    <source>
        <strain evidence="2">cv. Yunnan</strain>
        <tissue evidence="1">Leaves</tissue>
    </source>
</reference>
<dbReference type="Proteomes" id="UP001056120">
    <property type="component" value="Linkage Group LG24"/>
</dbReference>
<comment type="caution">
    <text evidence="1">The sequence shown here is derived from an EMBL/GenBank/DDBJ whole genome shotgun (WGS) entry which is preliminary data.</text>
</comment>
<organism evidence="1 2">
    <name type="scientific">Smallanthus sonchifolius</name>
    <dbReference type="NCBI Taxonomy" id="185202"/>
    <lineage>
        <taxon>Eukaryota</taxon>
        <taxon>Viridiplantae</taxon>
        <taxon>Streptophyta</taxon>
        <taxon>Embryophyta</taxon>
        <taxon>Tracheophyta</taxon>
        <taxon>Spermatophyta</taxon>
        <taxon>Magnoliopsida</taxon>
        <taxon>eudicotyledons</taxon>
        <taxon>Gunneridae</taxon>
        <taxon>Pentapetalae</taxon>
        <taxon>asterids</taxon>
        <taxon>campanulids</taxon>
        <taxon>Asterales</taxon>
        <taxon>Asteraceae</taxon>
        <taxon>Asteroideae</taxon>
        <taxon>Heliantheae alliance</taxon>
        <taxon>Millerieae</taxon>
        <taxon>Smallanthus</taxon>
    </lineage>
</organism>
<dbReference type="EMBL" id="CM042041">
    <property type="protein sequence ID" value="KAI3714061.1"/>
    <property type="molecule type" value="Genomic_DNA"/>
</dbReference>
<evidence type="ECO:0000313" key="1">
    <source>
        <dbReference type="EMBL" id="KAI3714061.1"/>
    </source>
</evidence>
<accession>A0ACB9AWI2</accession>
<keyword evidence="2" id="KW-1185">Reference proteome</keyword>
<evidence type="ECO:0000313" key="2">
    <source>
        <dbReference type="Proteomes" id="UP001056120"/>
    </source>
</evidence>